<dbReference type="RefSeq" id="XP_013901292.1">
    <property type="nucleotide sequence ID" value="XM_014045838.1"/>
</dbReference>
<dbReference type="AlphaFoldDB" id="A0A0D2JTN5"/>
<dbReference type="PANTHER" id="PTHR36372">
    <property type="entry name" value="EXPRESSED PROTEIN"/>
    <property type="match status" value="1"/>
</dbReference>
<dbReference type="EMBL" id="KK101085">
    <property type="protein sequence ID" value="KIZ02273.1"/>
    <property type="molecule type" value="Genomic_DNA"/>
</dbReference>
<dbReference type="STRING" id="145388.A0A0D2JTN5"/>
<dbReference type="OrthoDB" id="1839884at2759"/>
<organism evidence="1 2">
    <name type="scientific">Monoraphidium neglectum</name>
    <dbReference type="NCBI Taxonomy" id="145388"/>
    <lineage>
        <taxon>Eukaryota</taxon>
        <taxon>Viridiplantae</taxon>
        <taxon>Chlorophyta</taxon>
        <taxon>core chlorophytes</taxon>
        <taxon>Chlorophyceae</taxon>
        <taxon>CS clade</taxon>
        <taxon>Sphaeropleales</taxon>
        <taxon>Selenastraceae</taxon>
        <taxon>Monoraphidium</taxon>
    </lineage>
</organism>
<dbReference type="GeneID" id="25738564"/>
<dbReference type="Proteomes" id="UP000054498">
    <property type="component" value="Unassembled WGS sequence"/>
</dbReference>
<reference evidence="1 2" key="1">
    <citation type="journal article" date="2013" name="BMC Genomics">
        <title>Reconstruction of the lipid metabolism for the microalga Monoraphidium neglectum from its genome sequence reveals characteristics suitable for biofuel production.</title>
        <authorList>
            <person name="Bogen C."/>
            <person name="Al-Dilaimi A."/>
            <person name="Albersmeier A."/>
            <person name="Wichmann J."/>
            <person name="Grundmann M."/>
            <person name="Rupp O."/>
            <person name="Lauersen K.J."/>
            <person name="Blifernez-Klassen O."/>
            <person name="Kalinowski J."/>
            <person name="Goesmann A."/>
            <person name="Mussgnug J.H."/>
            <person name="Kruse O."/>
        </authorList>
    </citation>
    <scope>NUCLEOTIDE SEQUENCE [LARGE SCALE GENOMIC DNA]</scope>
    <source>
        <strain evidence="1 2">SAG 48.87</strain>
    </source>
</reference>
<sequence>MDIMVDASRPCNQLQQQQQQQMVPPSSQLSQQMGVPHLCNHLCCVEHLIGNAFRCKSSGQVHICDGNCSQQIFNDRYTTVCRVSRRVFANAHVDPTPCRKRSCSRSEESPADSACKRGPGVAGALLGATAFFAAGPTDMVM</sequence>
<dbReference type="KEGG" id="mng:MNEG_5687"/>
<keyword evidence="2" id="KW-1185">Reference proteome</keyword>
<evidence type="ECO:0000313" key="1">
    <source>
        <dbReference type="EMBL" id="KIZ02273.1"/>
    </source>
</evidence>
<proteinExistence type="predicted"/>
<evidence type="ECO:0000313" key="2">
    <source>
        <dbReference type="Proteomes" id="UP000054498"/>
    </source>
</evidence>
<protein>
    <submittedName>
        <fullName evidence="1">Uncharacterized protein</fullName>
    </submittedName>
</protein>
<name>A0A0D2JTN5_9CHLO</name>
<gene>
    <name evidence="1" type="ORF">MNEG_5687</name>
</gene>
<accession>A0A0D2JTN5</accession>